<feature type="transmembrane region" description="Helical" evidence="9">
    <location>
        <begin position="64"/>
        <end position="85"/>
    </location>
</feature>
<dbReference type="PRINTS" id="PR00237">
    <property type="entry name" value="GPCRRHODOPSN"/>
</dbReference>
<evidence type="ECO:0000256" key="6">
    <source>
        <dbReference type="ARBA" id="ARBA00023136"/>
    </source>
</evidence>
<feature type="domain" description="G-protein coupled receptors family 1 profile" evidence="10">
    <location>
        <begin position="3"/>
        <end position="225"/>
    </location>
</feature>
<dbReference type="InterPro" id="IPR052477">
    <property type="entry name" value="Orphan_GPCR1"/>
</dbReference>
<reference evidence="12" key="2">
    <citation type="journal article" date="2007" name="PLoS Biol.">
        <title>Survey sequencing and comparative analysis of the elephant shark (Callorhinchus milii) genome.</title>
        <authorList>
            <person name="Venkatesh B."/>
            <person name="Kirkness E.F."/>
            <person name="Loh Y.H."/>
            <person name="Halpern A.L."/>
            <person name="Lee A.P."/>
            <person name="Johnson J."/>
            <person name="Dandona N."/>
            <person name="Viswanathan L.D."/>
            <person name="Tay A."/>
            <person name="Venter J.C."/>
            <person name="Strausberg R.L."/>
            <person name="Brenner S."/>
        </authorList>
    </citation>
    <scope>NUCLEOTIDE SEQUENCE [LARGE SCALE GENOMIC DNA]</scope>
</reference>
<accession>A0A4W3GJZ0</accession>
<dbReference type="InterPro" id="IPR017452">
    <property type="entry name" value="GPCR_Rhodpsn_7TM"/>
</dbReference>
<reference evidence="11" key="4">
    <citation type="submission" date="2025-08" db="UniProtKB">
        <authorList>
            <consortium name="Ensembl"/>
        </authorList>
    </citation>
    <scope>IDENTIFICATION</scope>
</reference>
<feature type="transmembrane region" description="Helical" evidence="9">
    <location>
        <begin position="161"/>
        <end position="185"/>
    </location>
</feature>
<dbReference type="Proteomes" id="UP000314986">
    <property type="component" value="Unassembled WGS sequence"/>
</dbReference>
<evidence type="ECO:0000256" key="9">
    <source>
        <dbReference type="SAM" id="Phobius"/>
    </source>
</evidence>
<evidence type="ECO:0000256" key="3">
    <source>
        <dbReference type="ARBA" id="ARBA00022692"/>
    </source>
</evidence>
<reference evidence="11" key="5">
    <citation type="submission" date="2025-09" db="UniProtKB">
        <authorList>
            <consortium name="Ensembl"/>
        </authorList>
    </citation>
    <scope>IDENTIFICATION</scope>
</reference>
<sequence length="244" mass="27433">PTANLVSIVILSRGKCGLSKCITRYLVAMSVSDLILVFTEVILSRIISYHFPNSFLFITPVCRLIFFLFATTTATSVWFTVSFTFDRYVAICCQKLKTKYCTDKTACVVIAVINVLFIGQNIPWYFLLTSVQIVTNIPWGCEINPDFFTSLTWAAFDLLDIILTPIIPFLLIMLLNALTVSHILVASRARSRLWGYSSADRNRGASDSDPEIKNRRKSIVLLFAVSARQLKTHSRLSYAFPGHG</sequence>
<comment type="subcellular location">
    <subcellularLocation>
        <location evidence="1">Cell membrane</location>
        <topology evidence="1">Multi-pass membrane protein</topology>
    </subcellularLocation>
</comment>
<dbReference type="GO" id="GO:0005886">
    <property type="term" value="C:plasma membrane"/>
    <property type="evidence" value="ECO:0007669"/>
    <property type="project" value="UniProtKB-SubCell"/>
</dbReference>
<evidence type="ECO:0000259" key="10">
    <source>
        <dbReference type="PROSITE" id="PS50262"/>
    </source>
</evidence>
<dbReference type="InParanoid" id="A0A4W3GJZ0"/>
<feature type="transmembrane region" description="Helical" evidence="9">
    <location>
        <begin position="25"/>
        <end position="44"/>
    </location>
</feature>
<keyword evidence="5" id="KW-0297">G-protein coupled receptor</keyword>
<keyword evidence="4 9" id="KW-1133">Transmembrane helix</keyword>
<dbReference type="Pfam" id="PF00001">
    <property type="entry name" value="7tm_1"/>
    <property type="match status" value="1"/>
</dbReference>
<name>A0A4W3GJZ0_CALMI</name>
<reference evidence="12" key="1">
    <citation type="journal article" date="2006" name="Science">
        <title>Ancient noncoding elements conserved in the human genome.</title>
        <authorList>
            <person name="Venkatesh B."/>
            <person name="Kirkness E.F."/>
            <person name="Loh Y.H."/>
            <person name="Halpern A.L."/>
            <person name="Lee A.P."/>
            <person name="Johnson J."/>
            <person name="Dandona N."/>
            <person name="Viswanathan L.D."/>
            <person name="Tay A."/>
            <person name="Venter J.C."/>
            <person name="Strausberg R.L."/>
            <person name="Brenner S."/>
        </authorList>
    </citation>
    <scope>NUCLEOTIDE SEQUENCE [LARGE SCALE GENOMIC DNA]</scope>
</reference>
<keyword evidence="8" id="KW-0807">Transducer</keyword>
<dbReference type="InterPro" id="IPR000276">
    <property type="entry name" value="GPCR_Rhodpsn"/>
</dbReference>
<keyword evidence="3 9" id="KW-0812">Transmembrane</keyword>
<dbReference type="AlphaFoldDB" id="A0A4W3GJZ0"/>
<feature type="transmembrane region" description="Helical" evidence="9">
    <location>
        <begin position="106"/>
        <end position="126"/>
    </location>
</feature>
<dbReference type="Ensembl" id="ENSCMIT00000003271.1">
    <property type="protein sequence ID" value="ENSCMIP00000003155.1"/>
    <property type="gene ID" value="ENSCMIG00000001878.1"/>
</dbReference>
<evidence type="ECO:0000313" key="12">
    <source>
        <dbReference type="Proteomes" id="UP000314986"/>
    </source>
</evidence>
<dbReference type="GO" id="GO:0004930">
    <property type="term" value="F:G protein-coupled receptor activity"/>
    <property type="evidence" value="ECO:0007669"/>
    <property type="project" value="UniProtKB-KW"/>
</dbReference>
<dbReference type="PROSITE" id="PS50262">
    <property type="entry name" value="G_PROTEIN_RECEP_F1_2"/>
    <property type="match status" value="1"/>
</dbReference>
<evidence type="ECO:0000256" key="4">
    <source>
        <dbReference type="ARBA" id="ARBA00022989"/>
    </source>
</evidence>
<dbReference type="GeneTree" id="ENSGT00970000196759"/>
<proteinExistence type="predicted"/>
<protein>
    <recommendedName>
        <fullName evidence="10">G-protein coupled receptors family 1 profile domain-containing protein</fullName>
    </recommendedName>
</protein>
<evidence type="ECO:0000256" key="5">
    <source>
        <dbReference type="ARBA" id="ARBA00023040"/>
    </source>
</evidence>
<dbReference type="PANTHER" id="PTHR46272">
    <property type="entry name" value="G_PROTEIN_RECEP_F1_2 DOMAIN-CONTAINING PROTEIN"/>
    <property type="match status" value="1"/>
</dbReference>
<keyword evidence="6 9" id="KW-0472">Membrane</keyword>
<dbReference type="PANTHER" id="PTHR46272:SF6">
    <property type="entry name" value="G-PROTEIN COUPLED RECEPTOR 139-RELATED"/>
    <property type="match status" value="1"/>
</dbReference>
<organism evidence="11 12">
    <name type="scientific">Callorhinchus milii</name>
    <name type="common">Ghost shark</name>
    <dbReference type="NCBI Taxonomy" id="7868"/>
    <lineage>
        <taxon>Eukaryota</taxon>
        <taxon>Metazoa</taxon>
        <taxon>Chordata</taxon>
        <taxon>Craniata</taxon>
        <taxon>Vertebrata</taxon>
        <taxon>Chondrichthyes</taxon>
        <taxon>Holocephali</taxon>
        <taxon>Chimaeriformes</taxon>
        <taxon>Callorhinchidae</taxon>
        <taxon>Callorhinchus</taxon>
    </lineage>
</organism>
<keyword evidence="2" id="KW-1003">Cell membrane</keyword>
<evidence type="ECO:0000256" key="8">
    <source>
        <dbReference type="ARBA" id="ARBA00023224"/>
    </source>
</evidence>
<dbReference type="SUPFAM" id="SSF81321">
    <property type="entry name" value="Family A G protein-coupled receptor-like"/>
    <property type="match status" value="1"/>
</dbReference>
<keyword evidence="7" id="KW-0675">Receptor</keyword>
<reference evidence="12" key="3">
    <citation type="journal article" date="2014" name="Nature">
        <title>Elephant shark genome provides unique insights into gnathostome evolution.</title>
        <authorList>
            <consortium name="International Elephant Shark Genome Sequencing Consortium"/>
            <person name="Venkatesh B."/>
            <person name="Lee A.P."/>
            <person name="Ravi V."/>
            <person name="Maurya A.K."/>
            <person name="Lian M.M."/>
            <person name="Swann J.B."/>
            <person name="Ohta Y."/>
            <person name="Flajnik M.F."/>
            <person name="Sutoh Y."/>
            <person name="Kasahara M."/>
            <person name="Hoon S."/>
            <person name="Gangu V."/>
            <person name="Roy S.W."/>
            <person name="Irimia M."/>
            <person name="Korzh V."/>
            <person name="Kondrychyn I."/>
            <person name="Lim Z.W."/>
            <person name="Tay B.H."/>
            <person name="Tohari S."/>
            <person name="Kong K.W."/>
            <person name="Ho S."/>
            <person name="Lorente-Galdos B."/>
            <person name="Quilez J."/>
            <person name="Marques-Bonet T."/>
            <person name="Raney B.J."/>
            <person name="Ingham P.W."/>
            <person name="Tay A."/>
            <person name="Hillier L.W."/>
            <person name="Minx P."/>
            <person name="Boehm T."/>
            <person name="Wilson R.K."/>
            <person name="Brenner S."/>
            <person name="Warren W.C."/>
        </authorList>
    </citation>
    <scope>NUCLEOTIDE SEQUENCE [LARGE SCALE GENOMIC DNA]</scope>
</reference>
<evidence type="ECO:0000256" key="7">
    <source>
        <dbReference type="ARBA" id="ARBA00023170"/>
    </source>
</evidence>
<evidence type="ECO:0000256" key="1">
    <source>
        <dbReference type="ARBA" id="ARBA00004651"/>
    </source>
</evidence>
<dbReference type="Gene3D" id="1.20.1070.10">
    <property type="entry name" value="Rhodopsin 7-helix transmembrane proteins"/>
    <property type="match status" value="1"/>
</dbReference>
<evidence type="ECO:0000313" key="11">
    <source>
        <dbReference type="Ensembl" id="ENSCMIP00000003155.1"/>
    </source>
</evidence>
<evidence type="ECO:0000256" key="2">
    <source>
        <dbReference type="ARBA" id="ARBA00022475"/>
    </source>
</evidence>
<keyword evidence="12" id="KW-1185">Reference proteome</keyword>